<name>A0A0A1IX72_9CAUD</name>
<gene>
    <name evidence="1" type="primary">ORF24</name>
</gene>
<dbReference type="RefSeq" id="YP_009125663.1">
    <property type="nucleotide sequence ID" value="NC_026601.1"/>
</dbReference>
<dbReference type="SMR" id="A0A0A1IX72"/>
<proteinExistence type="predicted"/>
<dbReference type="KEGG" id="vg:23680563"/>
<accession>A0A0A1IX72</accession>
<protein>
    <submittedName>
        <fullName evidence="1">Putative capsid and scaffold protein</fullName>
    </submittedName>
</protein>
<dbReference type="Proteomes" id="UP000030217">
    <property type="component" value="Genome"/>
</dbReference>
<organism evidence="1 2">
    <name type="scientific">Pseudomonas phage vB_PaeS_PAO1_Ab30</name>
    <dbReference type="NCBI Taxonomy" id="1548918"/>
    <lineage>
        <taxon>Viruses</taxon>
        <taxon>Duplodnaviria</taxon>
        <taxon>Heunggongvirae</taxon>
        <taxon>Uroviricota</taxon>
        <taxon>Caudoviricetes</taxon>
        <taxon>Casadabanvirus</taxon>
        <taxon>Casadabanvirus Ab30</taxon>
    </lineage>
</organism>
<reference evidence="1 2" key="1">
    <citation type="journal article" date="2015" name="PLoS ONE">
        <title>Investigation of a Large Collection of Pseudomonas aeruginosa Bacteriophages Collected from a Single Environmental Source in Abidjan, Cote d'Ivoire.</title>
        <authorList>
            <person name="Essoh C."/>
            <person name="Latino L."/>
            <person name="Midoux C."/>
            <person name="Blouin Y."/>
            <person name="Loukou G."/>
            <person name="Nguetta S.P."/>
            <person name="Lathro S."/>
            <person name="Cablanmian A."/>
            <person name="Kouassi A.K."/>
            <person name="Vergnaud G."/>
            <person name="Pourcel C."/>
        </authorList>
    </citation>
    <scope>NUCLEOTIDE SEQUENCE [LARGE SCALE GENOMIC DNA]</scope>
    <source>
        <strain evidence="1">Ab30</strain>
    </source>
</reference>
<dbReference type="EMBL" id="LN610590">
    <property type="protein sequence ID" value="CEF89952.1"/>
    <property type="molecule type" value="Genomic_DNA"/>
</dbReference>
<dbReference type="OrthoDB" id="13054at10239"/>
<sequence>MALQPRGIRNNNPGNIVWSARNNWQGQLPHDPQIEPRFCRFDTAHNGTRALAKLLLNYRKVYGLRTVESLIARWAPSNENNTRAYASAVARAMGVPPQASLHLDQATLVALVTAIIHQENGQQPYSAEQIAQAVREVL</sequence>
<keyword evidence="2" id="KW-1185">Reference proteome</keyword>
<evidence type="ECO:0000313" key="2">
    <source>
        <dbReference type="Proteomes" id="UP000030217"/>
    </source>
</evidence>
<dbReference type="GeneID" id="23680563"/>
<evidence type="ECO:0000313" key="1">
    <source>
        <dbReference type="EMBL" id="CEF89952.1"/>
    </source>
</evidence>